<gene>
    <name evidence="3" type="ORF">BE15_31210</name>
</gene>
<evidence type="ECO:0000256" key="1">
    <source>
        <dbReference type="SAM" id="SignalP"/>
    </source>
</evidence>
<feature type="domain" description="VWFA" evidence="2">
    <location>
        <begin position="35"/>
        <end position="216"/>
    </location>
</feature>
<dbReference type="OrthoDB" id="242905at2"/>
<protein>
    <recommendedName>
        <fullName evidence="2">VWFA domain-containing protein</fullName>
    </recommendedName>
</protein>
<evidence type="ECO:0000313" key="4">
    <source>
        <dbReference type="Proteomes" id="UP000075260"/>
    </source>
</evidence>
<feature type="chain" id="PRO_5007566059" description="VWFA domain-containing protein" evidence="1">
    <location>
        <begin position="28"/>
        <end position="558"/>
    </location>
</feature>
<dbReference type="PROSITE" id="PS50234">
    <property type="entry name" value="VWFA"/>
    <property type="match status" value="1"/>
</dbReference>
<dbReference type="AlphaFoldDB" id="A0A150PYI8"/>
<dbReference type="Gene3D" id="3.40.50.410">
    <property type="entry name" value="von Willebrand factor, type A domain"/>
    <property type="match status" value="1"/>
</dbReference>
<feature type="signal peptide" evidence="1">
    <location>
        <begin position="1"/>
        <end position="27"/>
    </location>
</feature>
<organism evidence="3 4">
    <name type="scientific">Sorangium cellulosum</name>
    <name type="common">Polyangium cellulosum</name>
    <dbReference type="NCBI Taxonomy" id="56"/>
    <lineage>
        <taxon>Bacteria</taxon>
        <taxon>Pseudomonadati</taxon>
        <taxon>Myxococcota</taxon>
        <taxon>Polyangia</taxon>
        <taxon>Polyangiales</taxon>
        <taxon>Polyangiaceae</taxon>
        <taxon>Sorangium</taxon>
    </lineage>
</organism>
<dbReference type="InterPro" id="IPR036465">
    <property type="entry name" value="vWFA_dom_sf"/>
</dbReference>
<reference evidence="3 4" key="1">
    <citation type="submission" date="2014-02" db="EMBL/GenBank/DDBJ databases">
        <title>The small core and large imbalanced accessory genome model reveals a collaborative survival strategy of Sorangium cellulosum strains in nature.</title>
        <authorList>
            <person name="Han K."/>
            <person name="Peng R."/>
            <person name="Blom J."/>
            <person name="Li Y.-Z."/>
        </authorList>
    </citation>
    <scope>NUCLEOTIDE SEQUENCE [LARGE SCALE GENOMIC DNA]</scope>
    <source>
        <strain evidence="3 4">So0008-312</strain>
    </source>
</reference>
<dbReference type="PANTHER" id="PTHR10579:SF43">
    <property type="entry name" value="ZINC FINGER (C3HC4-TYPE RING FINGER) FAMILY PROTEIN"/>
    <property type="match status" value="1"/>
</dbReference>
<dbReference type="NCBIfam" id="NF041940">
    <property type="entry name" value="choice_anch_X"/>
    <property type="match status" value="1"/>
</dbReference>
<name>A0A150PYI8_SORCE</name>
<proteinExistence type="predicted"/>
<dbReference type="Proteomes" id="UP000075260">
    <property type="component" value="Unassembled WGS sequence"/>
</dbReference>
<dbReference type="InterPro" id="IPR002035">
    <property type="entry name" value="VWF_A"/>
</dbReference>
<dbReference type="CDD" id="cd00198">
    <property type="entry name" value="vWFA"/>
    <property type="match status" value="1"/>
</dbReference>
<accession>A0A150PYI8</accession>
<dbReference type="SMART" id="SM00327">
    <property type="entry name" value="VWA"/>
    <property type="match status" value="1"/>
</dbReference>
<dbReference type="SUPFAM" id="SSF53300">
    <property type="entry name" value="vWA-like"/>
    <property type="match status" value="1"/>
</dbReference>
<comment type="caution">
    <text evidence="3">The sequence shown here is derived from an EMBL/GenBank/DDBJ whole genome shotgun (WGS) entry which is preliminary data.</text>
</comment>
<sequence length="558" mass="58304">MRYATRNFAGITSGLLAGLAGLSTALAQVTPLDTNHVVVIDRSGSMAGTNLALAQQAAKIYGNTLASSNVPGSQSFTEQLGLASYADTASESFPLTQVPASGYDAAVDALVANGVTSIGAGLEQALDMLTAANPTKGPRECVVLLSDGQHNTPPAPDDFWGDYMYRVDEVHSIALGSGADEAMMSDIATNFGISPGLFMRADVSSDIDQLELLGAFNRMANDCREGGMIDQGLTPILAGDTDCTDVLVSAAQIVDFTMIFVGSVAPDVYLTPPSQHPTSQITETNYGASGSDMTFFSADNFKRFSLNLTQSYEEGFWRFCAENKSSSTLYLYSSVSTLIDDIQLRITTNGLNVGSQPLFVEAEVTHLGAPVTGATVSGEMTAPSGAVTPLTLSDGGPSQGDTTANDGVYSLSFNQFAETGSHQITVFADHAGSSSVPMFARQYTFGVYKNPNPTVTCQSLGQAGPVTLATVNGTACFQIDPAHYPTGWTPANLGLQVTSMDGQPLNGVTVSINGGPSQSPAANSWSTQFSTPFPGAATPVVYQVSTTGSRQLQLAWHP</sequence>
<evidence type="ECO:0000259" key="2">
    <source>
        <dbReference type="PROSITE" id="PS50234"/>
    </source>
</evidence>
<dbReference type="InterPro" id="IPR051266">
    <property type="entry name" value="CLCR"/>
</dbReference>
<dbReference type="RefSeq" id="WP_061613391.1">
    <property type="nucleotide sequence ID" value="NZ_JEMA01001255.1"/>
</dbReference>
<dbReference type="EMBL" id="JEMA01001255">
    <property type="protein sequence ID" value="KYF60752.1"/>
    <property type="molecule type" value="Genomic_DNA"/>
</dbReference>
<evidence type="ECO:0000313" key="3">
    <source>
        <dbReference type="EMBL" id="KYF60752.1"/>
    </source>
</evidence>
<dbReference type="Pfam" id="PF13519">
    <property type="entry name" value="VWA_2"/>
    <property type="match status" value="1"/>
</dbReference>
<keyword evidence="1" id="KW-0732">Signal</keyword>
<dbReference type="PANTHER" id="PTHR10579">
    <property type="entry name" value="CALCIUM-ACTIVATED CHLORIDE CHANNEL REGULATOR"/>
    <property type="match status" value="1"/>
</dbReference>